<gene>
    <name evidence="9" type="ORF">SSCH_660003</name>
</gene>
<sequence length="153" mass="17312">MFNIALFEPEIPQNTGNIARLCAATGCHLHLIGPLGFSLREKHLKRAGLDYWHLVDVHIYDSFEDFTTKHSNARFYYITAKGKHCYTEFDFQPGDFFVFGSETHGLPEELLAANRESCLRIPMVSGARCLNLSNSVAIVVYSALHKQMFRGLS</sequence>
<reference evidence="10" key="1">
    <citation type="submission" date="2015-01" db="EMBL/GenBank/DDBJ databases">
        <authorList>
            <person name="Manzoor Shahid"/>
            <person name="Zubair Saima"/>
        </authorList>
    </citation>
    <scope>NUCLEOTIDE SEQUENCE [LARGE SCALE GENOMIC DNA]</scope>
    <source>
        <strain evidence="10">Sp3</strain>
    </source>
</reference>
<proteinExistence type="inferred from homology"/>
<evidence type="ECO:0000256" key="1">
    <source>
        <dbReference type="ARBA" id="ARBA00022490"/>
    </source>
</evidence>
<feature type="binding site" evidence="6 7">
    <location>
        <position position="100"/>
    </location>
    <ligand>
        <name>S-adenosyl-L-methionine</name>
        <dbReference type="ChEBI" id="CHEBI:59789"/>
    </ligand>
</feature>
<feature type="binding site" evidence="6 7">
    <location>
        <position position="78"/>
    </location>
    <ligand>
        <name>S-adenosyl-L-methionine</name>
        <dbReference type="ChEBI" id="CHEBI:59789"/>
    </ligand>
</feature>
<evidence type="ECO:0000256" key="3">
    <source>
        <dbReference type="ARBA" id="ARBA00022679"/>
    </source>
</evidence>
<dbReference type="GO" id="GO:0141102">
    <property type="term" value="F:tRNA (5-carboxymethylaminomethyluridine(34)-2'-O)-methyltransferase activity"/>
    <property type="evidence" value="ECO:0007669"/>
    <property type="project" value="RHEA"/>
</dbReference>
<comment type="similarity">
    <text evidence="6">Belongs to the class IV-like SAM-binding methyltransferase superfamily. RNA methyltransferase TrmH family. TrmL subfamily.</text>
</comment>
<protein>
    <recommendedName>
        <fullName evidence="6">Putative tRNA (cytidine(34)-2'-O)-methyltransferase</fullName>
        <ecNumber evidence="6">2.1.1.207</ecNumber>
    </recommendedName>
    <alternativeName>
        <fullName evidence="6">tRNA (cytidine/uridine-2'-O-)-methyltransferase</fullName>
    </alternativeName>
</protein>
<dbReference type="AlphaFoldDB" id="A0A0B7MQF5"/>
<dbReference type="PANTHER" id="PTHR42971:SF1">
    <property type="entry name" value="TRNA (CYTIDINE(34)-2'-O)-METHYLTRANSFERASE"/>
    <property type="match status" value="1"/>
</dbReference>
<keyword evidence="2 6" id="KW-0489">Methyltransferase</keyword>
<comment type="subcellular location">
    <subcellularLocation>
        <location evidence="6">Cytoplasm</location>
    </subcellularLocation>
</comment>
<dbReference type="GO" id="GO:0042802">
    <property type="term" value="F:identical protein binding"/>
    <property type="evidence" value="ECO:0007669"/>
    <property type="project" value="UniProtKB-ARBA"/>
</dbReference>
<evidence type="ECO:0000313" key="10">
    <source>
        <dbReference type="Proteomes" id="UP000046155"/>
    </source>
</evidence>
<dbReference type="GO" id="GO:0003723">
    <property type="term" value="F:RNA binding"/>
    <property type="evidence" value="ECO:0007669"/>
    <property type="project" value="InterPro"/>
</dbReference>
<dbReference type="EC" id="2.1.1.207" evidence="6"/>
<dbReference type="EMBL" id="CDRZ01000265">
    <property type="protein sequence ID" value="CEO89937.1"/>
    <property type="molecule type" value="Genomic_DNA"/>
</dbReference>
<dbReference type="Gene3D" id="3.40.1280.10">
    <property type="match status" value="1"/>
</dbReference>
<dbReference type="FunFam" id="3.40.1280.10:FF:000002">
    <property type="entry name" value="Peptidylprolyl isomerase"/>
    <property type="match status" value="1"/>
</dbReference>
<dbReference type="PIRSF" id="PIRSF029256">
    <property type="entry name" value="SpoU_TrmH_prd"/>
    <property type="match status" value="1"/>
</dbReference>
<organism evidence="9 10">
    <name type="scientific">Syntrophaceticus schinkii</name>
    <dbReference type="NCBI Taxonomy" id="499207"/>
    <lineage>
        <taxon>Bacteria</taxon>
        <taxon>Bacillati</taxon>
        <taxon>Bacillota</taxon>
        <taxon>Clostridia</taxon>
        <taxon>Thermoanaerobacterales</taxon>
        <taxon>Thermoanaerobacterales Family III. Incertae Sedis</taxon>
        <taxon>Syntrophaceticus</taxon>
    </lineage>
</organism>
<comment type="caution">
    <text evidence="6">Lacks conserved residue(s) required for the propagation of feature annotation.</text>
</comment>
<feature type="binding site" evidence="6 7">
    <location>
        <position position="121"/>
    </location>
    <ligand>
        <name>S-adenosyl-L-methionine</name>
        <dbReference type="ChEBI" id="CHEBI:59789"/>
    </ligand>
</feature>
<accession>A0A0B7MQF5</accession>
<dbReference type="SUPFAM" id="SSF75217">
    <property type="entry name" value="alpha/beta knot"/>
    <property type="match status" value="1"/>
</dbReference>
<dbReference type="CDD" id="cd18094">
    <property type="entry name" value="SpoU-like_TrmL"/>
    <property type="match status" value="1"/>
</dbReference>
<keyword evidence="5 6" id="KW-0819">tRNA processing</keyword>
<keyword evidence="3 6" id="KW-0808">Transferase</keyword>
<keyword evidence="1 6" id="KW-0963">Cytoplasm</keyword>
<dbReference type="Pfam" id="PF00588">
    <property type="entry name" value="SpoU_methylase"/>
    <property type="match status" value="1"/>
</dbReference>
<keyword evidence="4 6" id="KW-0949">S-adenosyl-L-methionine</keyword>
<name>A0A0B7MQF5_9FIRM</name>
<dbReference type="PANTHER" id="PTHR42971">
    <property type="entry name" value="TRNA (CYTIDINE(34)-2'-O)-METHYLTRANSFERASE"/>
    <property type="match status" value="1"/>
</dbReference>
<dbReference type="GO" id="GO:0002130">
    <property type="term" value="P:wobble position ribose methylation"/>
    <property type="evidence" value="ECO:0007669"/>
    <property type="project" value="TreeGrafter"/>
</dbReference>
<evidence type="ECO:0000256" key="2">
    <source>
        <dbReference type="ARBA" id="ARBA00022603"/>
    </source>
</evidence>
<dbReference type="Proteomes" id="UP000046155">
    <property type="component" value="Unassembled WGS sequence"/>
</dbReference>
<dbReference type="InterPro" id="IPR029028">
    <property type="entry name" value="Alpha/beta_knot_MTases"/>
</dbReference>
<evidence type="ECO:0000256" key="7">
    <source>
        <dbReference type="PIRSR" id="PIRSR029256-1"/>
    </source>
</evidence>
<comment type="catalytic activity">
    <reaction evidence="6">
        <text>cytidine(34) in tRNA + S-adenosyl-L-methionine = 2'-O-methylcytidine(34) in tRNA + S-adenosyl-L-homocysteine + H(+)</text>
        <dbReference type="Rhea" id="RHEA:43084"/>
        <dbReference type="Rhea" id="RHEA-COMP:10331"/>
        <dbReference type="Rhea" id="RHEA-COMP:10332"/>
        <dbReference type="ChEBI" id="CHEBI:15378"/>
        <dbReference type="ChEBI" id="CHEBI:57856"/>
        <dbReference type="ChEBI" id="CHEBI:59789"/>
        <dbReference type="ChEBI" id="CHEBI:74495"/>
        <dbReference type="ChEBI" id="CHEBI:82748"/>
        <dbReference type="EC" id="2.1.1.207"/>
    </reaction>
</comment>
<comment type="function">
    <text evidence="6">Could methylate the ribose at the nucleotide 34 wobble position in tRNA.</text>
</comment>
<feature type="domain" description="tRNA/rRNA methyltransferase SpoU type" evidence="8">
    <location>
        <begin position="2"/>
        <end position="141"/>
    </location>
</feature>
<dbReference type="InterPro" id="IPR016914">
    <property type="entry name" value="TrmL"/>
</dbReference>
<evidence type="ECO:0000256" key="5">
    <source>
        <dbReference type="ARBA" id="ARBA00022694"/>
    </source>
</evidence>
<comment type="catalytic activity">
    <reaction evidence="6">
        <text>5-carboxymethylaminomethyluridine(34) in tRNA(Leu) + S-adenosyl-L-methionine = 5-carboxymethylaminomethyl-2'-O-methyluridine(34) in tRNA(Leu) + S-adenosyl-L-homocysteine + H(+)</text>
        <dbReference type="Rhea" id="RHEA:43088"/>
        <dbReference type="Rhea" id="RHEA-COMP:10333"/>
        <dbReference type="Rhea" id="RHEA-COMP:10334"/>
        <dbReference type="ChEBI" id="CHEBI:15378"/>
        <dbReference type="ChEBI" id="CHEBI:57856"/>
        <dbReference type="ChEBI" id="CHEBI:59789"/>
        <dbReference type="ChEBI" id="CHEBI:74508"/>
        <dbReference type="ChEBI" id="CHEBI:74511"/>
        <dbReference type="EC" id="2.1.1.207"/>
    </reaction>
</comment>
<keyword evidence="10" id="KW-1185">Reference proteome</keyword>
<dbReference type="RefSeq" id="WP_084711168.1">
    <property type="nucleotide sequence ID" value="NZ_CDRZ01000265.1"/>
</dbReference>
<dbReference type="OrthoDB" id="9789043at2"/>
<dbReference type="HAMAP" id="MF_01885">
    <property type="entry name" value="tRNA_methyltr_TrmL"/>
    <property type="match status" value="1"/>
</dbReference>
<dbReference type="InterPro" id="IPR001537">
    <property type="entry name" value="SpoU_MeTrfase"/>
</dbReference>
<dbReference type="GO" id="GO:0005737">
    <property type="term" value="C:cytoplasm"/>
    <property type="evidence" value="ECO:0007669"/>
    <property type="project" value="UniProtKB-SubCell"/>
</dbReference>
<evidence type="ECO:0000256" key="4">
    <source>
        <dbReference type="ARBA" id="ARBA00022691"/>
    </source>
</evidence>
<evidence type="ECO:0000259" key="8">
    <source>
        <dbReference type="Pfam" id="PF00588"/>
    </source>
</evidence>
<evidence type="ECO:0000313" key="9">
    <source>
        <dbReference type="EMBL" id="CEO89937.1"/>
    </source>
</evidence>
<dbReference type="InterPro" id="IPR029026">
    <property type="entry name" value="tRNA_m1G_MTases_N"/>
</dbReference>
<evidence type="ECO:0000256" key="6">
    <source>
        <dbReference type="HAMAP-Rule" id="MF_01885"/>
    </source>
</evidence>
<dbReference type="GO" id="GO:0141098">
    <property type="term" value="F:tRNA (cytidine(34)-2'-O)-methyltransferase activity"/>
    <property type="evidence" value="ECO:0007669"/>
    <property type="project" value="RHEA"/>
</dbReference>